<comment type="function">
    <text evidence="3">Involved in the TCA cycle. Catalyzes the stereospecific interconversion of fumarate to L-malate.</text>
</comment>
<keyword evidence="3" id="KW-0816">Tricarboxylic acid cycle</keyword>
<dbReference type="SUPFAM" id="SSF48557">
    <property type="entry name" value="L-aspartase-like"/>
    <property type="match status" value="1"/>
</dbReference>
<dbReference type="Gene3D" id="1.10.275.10">
    <property type="entry name" value="Fumarase/aspartase (N-terminal domain)"/>
    <property type="match status" value="1"/>
</dbReference>
<dbReference type="PANTHER" id="PTHR11444">
    <property type="entry name" value="ASPARTATEAMMONIA/ARGININOSUCCINATE/ADENYLOSUCCINATE LYASE"/>
    <property type="match status" value="1"/>
</dbReference>
<dbReference type="FunFam" id="1.10.40.30:FF:000002">
    <property type="entry name" value="Fumarate hydratase class II"/>
    <property type="match status" value="1"/>
</dbReference>
<evidence type="ECO:0000256" key="1">
    <source>
        <dbReference type="ARBA" id="ARBA00009084"/>
    </source>
</evidence>
<feature type="binding site" evidence="3">
    <location>
        <begin position="324"/>
        <end position="326"/>
    </location>
    <ligand>
        <name>substrate</name>
    </ligand>
</feature>
<evidence type="ECO:0000259" key="5">
    <source>
        <dbReference type="Pfam" id="PF10415"/>
    </source>
</evidence>
<organism evidence="6 7">
    <name type="scientific">Litorilituus lipolyticus</name>
    <dbReference type="NCBI Taxonomy" id="2491017"/>
    <lineage>
        <taxon>Bacteria</taxon>
        <taxon>Pseudomonadati</taxon>
        <taxon>Pseudomonadota</taxon>
        <taxon>Gammaproteobacteria</taxon>
        <taxon>Alteromonadales</taxon>
        <taxon>Colwelliaceae</taxon>
        <taxon>Litorilituus</taxon>
    </lineage>
</organism>
<accession>A0A502KU73</accession>
<dbReference type="GO" id="GO:0006106">
    <property type="term" value="P:fumarate metabolic process"/>
    <property type="evidence" value="ECO:0007669"/>
    <property type="project" value="InterPro"/>
</dbReference>
<dbReference type="GO" id="GO:0006108">
    <property type="term" value="P:malate metabolic process"/>
    <property type="evidence" value="ECO:0007669"/>
    <property type="project" value="TreeGrafter"/>
</dbReference>
<name>A0A502KU73_9GAMM</name>
<dbReference type="PRINTS" id="PR00149">
    <property type="entry name" value="FUMRATELYASE"/>
</dbReference>
<comment type="pathway">
    <text evidence="3">Carbohydrate metabolism; tricarboxylic acid cycle; (S)-malate from fumarate: step 1/1.</text>
</comment>
<dbReference type="NCBIfam" id="TIGR00979">
    <property type="entry name" value="fumC_II"/>
    <property type="match status" value="1"/>
</dbReference>
<feature type="binding site" evidence="3">
    <location>
        <begin position="139"/>
        <end position="141"/>
    </location>
    <ligand>
        <name>substrate</name>
    </ligand>
</feature>
<dbReference type="GO" id="GO:0004333">
    <property type="term" value="F:fumarate hydratase activity"/>
    <property type="evidence" value="ECO:0007669"/>
    <property type="project" value="UniProtKB-UniRule"/>
</dbReference>
<evidence type="ECO:0000259" key="4">
    <source>
        <dbReference type="Pfam" id="PF00206"/>
    </source>
</evidence>
<feature type="active site" description="Proton donor/acceptor" evidence="3">
    <location>
        <position position="188"/>
    </location>
</feature>
<dbReference type="InterPro" id="IPR000362">
    <property type="entry name" value="Fumarate_lyase_fam"/>
</dbReference>
<feature type="binding site" evidence="3">
    <location>
        <position position="319"/>
    </location>
    <ligand>
        <name>substrate</name>
    </ligand>
</feature>
<feature type="active site" evidence="3">
    <location>
        <position position="318"/>
    </location>
</feature>
<dbReference type="PRINTS" id="PR00145">
    <property type="entry name" value="ARGSUCLYASE"/>
</dbReference>
<evidence type="ECO:0000256" key="2">
    <source>
        <dbReference type="ARBA" id="ARBA00023239"/>
    </source>
</evidence>
<keyword evidence="7" id="KW-1185">Reference proteome</keyword>
<comment type="miscellaneous">
    <text evidence="3">There are 2 substrate-binding sites: the catalytic A site, and the non-catalytic B site that may play a role in the transfer of substrate or product between the active site and the solvent. Alternatively, the B site may bind allosteric effectors.</text>
</comment>
<dbReference type="AlphaFoldDB" id="A0A502KU73"/>
<dbReference type="InterPro" id="IPR024083">
    <property type="entry name" value="Fumarase/histidase_N"/>
</dbReference>
<evidence type="ECO:0000256" key="3">
    <source>
        <dbReference type="HAMAP-Rule" id="MF_00743"/>
    </source>
</evidence>
<dbReference type="PROSITE" id="PS00163">
    <property type="entry name" value="FUMARATE_LYASES"/>
    <property type="match status" value="1"/>
</dbReference>
<dbReference type="PANTHER" id="PTHR11444:SF1">
    <property type="entry name" value="FUMARATE HYDRATASE, MITOCHONDRIAL"/>
    <property type="match status" value="1"/>
</dbReference>
<dbReference type="InterPro" id="IPR008948">
    <property type="entry name" value="L-Aspartase-like"/>
</dbReference>
<dbReference type="InterPro" id="IPR005677">
    <property type="entry name" value="Fum_hydII"/>
</dbReference>
<dbReference type="GO" id="GO:0005737">
    <property type="term" value="C:cytoplasm"/>
    <property type="evidence" value="ECO:0007669"/>
    <property type="project" value="UniProtKB-SubCell"/>
</dbReference>
<dbReference type="InterPro" id="IPR020557">
    <property type="entry name" value="Fumarate_lyase_CS"/>
</dbReference>
<feature type="domain" description="Fumarase C C-terminal" evidence="5">
    <location>
        <begin position="408"/>
        <end position="460"/>
    </location>
</feature>
<feature type="binding site" evidence="3">
    <location>
        <begin position="98"/>
        <end position="100"/>
    </location>
    <ligand>
        <name>substrate</name>
    </ligand>
</feature>
<dbReference type="CDD" id="cd01362">
    <property type="entry name" value="Fumarase_classII"/>
    <property type="match status" value="1"/>
</dbReference>
<reference evidence="6 7" key="1">
    <citation type="submission" date="2019-01" db="EMBL/GenBank/DDBJ databases">
        <title>Litorilituus lipolytica sp. nov., isolated from intertidal sand of the Yellow Sea in China.</title>
        <authorList>
            <person name="Liu A."/>
        </authorList>
    </citation>
    <scope>NUCLEOTIDE SEQUENCE [LARGE SCALE GENOMIC DNA]</scope>
    <source>
        <strain evidence="6 7">RZ04</strain>
    </source>
</reference>
<dbReference type="GO" id="GO:0006099">
    <property type="term" value="P:tricarboxylic acid cycle"/>
    <property type="evidence" value="ECO:0007669"/>
    <property type="project" value="UniProtKB-UniRule"/>
</dbReference>
<comment type="caution">
    <text evidence="6">The sequence shown here is derived from an EMBL/GenBank/DDBJ whole genome shotgun (WGS) entry which is preliminary data.</text>
</comment>
<comment type="similarity">
    <text evidence="1 3">Belongs to the class-II fumarase/aspartase family. Fumarase subfamily.</text>
</comment>
<dbReference type="FunFam" id="1.20.200.10:FF:000001">
    <property type="entry name" value="Fumarate hydratase, mitochondrial"/>
    <property type="match status" value="1"/>
</dbReference>
<keyword evidence="2 3" id="KW-0456">Lyase</keyword>
<dbReference type="EC" id="4.2.1.2" evidence="3"/>
<feature type="binding site" description="in site B" evidence="3">
    <location>
        <begin position="129"/>
        <end position="132"/>
    </location>
    <ligand>
        <name>substrate</name>
    </ligand>
</feature>
<evidence type="ECO:0000313" key="7">
    <source>
        <dbReference type="Proteomes" id="UP000315303"/>
    </source>
</evidence>
<dbReference type="InterPro" id="IPR018951">
    <property type="entry name" value="Fumarase_C_C"/>
</dbReference>
<dbReference type="Gene3D" id="1.10.40.30">
    <property type="entry name" value="Fumarase/aspartase (C-terminal domain)"/>
    <property type="match status" value="1"/>
</dbReference>
<dbReference type="Proteomes" id="UP000315303">
    <property type="component" value="Unassembled WGS sequence"/>
</dbReference>
<dbReference type="Pfam" id="PF10415">
    <property type="entry name" value="FumaraseC_C"/>
    <property type="match status" value="1"/>
</dbReference>
<feature type="domain" description="Fumarate lyase N-terminal" evidence="4">
    <location>
        <begin position="12"/>
        <end position="342"/>
    </location>
</feature>
<dbReference type="UniPathway" id="UPA00223">
    <property type="reaction ID" value="UER01007"/>
</dbReference>
<dbReference type="HAMAP" id="MF_00743">
    <property type="entry name" value="FumaraseC"/>
    <property type="match status" value="1"/>
</dbReference>
<comment type="subcellular location">
    <subcellularLocation>
        <location evidence="3">Cytoplasm</location>
    </subcellularLocation>
</comment>
<sequence>MTKYRLESDSFGQLKVPEDSYFGAQTARSLINFPIGEEKMPRPLIRALGIVKKSAAQVNVDLGRLDKTIGQTIILAATEVMNGSLDIHFPLVIWQTGSGTQTNMNCNEVISNRAIEMLNGTVGSKNPIHPNDHCNMGQSSNDTFPTAMHIAAVEEITHSLLPALQYLRDELHTKSISFNHLVKIGRTHLQDATPLTLGQEFSGFSTQLDNAIRRAKSTLPALYQLAQGGTAVGTGLNSVKGFDIKFAKQVEKITKLPFKAAPNKFEALAAHDAIVEASGVLNTIAVSLMKVANDIRMLGSGPRCGIGEINLPENEPGSSIMPGKVNPTQCEALTMIAAQVMGNNLTISIAGSNGHFQLNVFKPVMIYNLLQSIRLLADGCQSFTARCVTGITANEERIAKLRDDSLMLVTALNPYIGYDNAAKIAKKAHKDNSTLLDAALALELVTAEQFKEWIVPEDMIEPNNKPI</sequence>
<dbReference type="Gene3D" id="1.20.200.10">
    <property type="entry name" value="Fumarase/aspartase (Central domain)"/>
    <property type="match status" value="1"/>
</dbReference>
<dbReference type="NCBIfam" id="NF008909">
    <property type="entry name" value="PRK12273.1"/>
    <property type="match status" value="1"/>
</dbReference>
<keyword evidence="3" id="KW-0963">Cytoplasm</keyword>
<comment type="subunit">
    <text evidence="3">Homotetramer.</text>
</comment>
<proteinExistence type="inferred from homology"/>
<comment type="catalytic activity">
    <reaction evidence="3">
        <text>(S)-malate = fumarate + H2O</text>
        <dbReference type="Rhea" id="RHEA:12460"/>
        <dbReference type="ChEBI" id="CHEBI:15377"/>
        <dbReference type="ChEBI" id="CHEBI:15589"/>
        <dbReference type="ChEBI" id="CHEBI:29806"/>
        <dbReference type="EC" id="4.2.1.2"/>
    </reaction>
</comment>
<dbReference type="FunFam" id="1.10.275.10:FF:000001">
    <property type="entry name" value="Fumarate hydratase, mitochondrial"/>
    <property type="match status" value="1"/>
</dbReference>
<feature type="site" description="Important for catalytic activity" evidence="3">
    <location>
        <position position="331"/>
    </location>
</feature>
<gene>
    <name evidence="3 6" type="primary">fumC</name>
    <name evidence="6" type="ORF">EPA86_12650</name>
</gene>
<evidence type="ECO:0000313" key="6">
    <source>
        <dbReference type="EMBL" id="TPH13959.1"/>
    </source>
</evidence>
<feature type="binding site" evidence="3">
    <location>
        <position position="187"/>
    </location>
    <ligand>
        <name>substrate</name>
    </ligand>
</feature>
<dbReference type="RefSeq" id="WP_140604146.1">
    <property type="nucleotide sequence ID" value="NZ_SAWY01000027.1"/>
</dbReference>
<protein>
    <recommendedName>
        <fullName evidence="3">Fumarate hydratase class II</fullName>
        <shortName evidence="3">Fumarase C</shortName>
        <ecNumber evidence="3">4.2.1.2</ecNumber>
    </recommendedName>
    <alternativeName>
        <fullName evidence="3">Aerobic fumarase</fullName>
    </alternativeName>
    <alternativeName>
        <fullName evidence="3">Iron-independent fumarase</fullName>
    </alternativeName>
</protein>
<dbReference type="EMBL" id="SAWY01000027">
    <property type="protein sequence ID" value="TPH13959.1"/>
    <property type="molecule type" value="Genomic_DNA"/>
</dbReference>
<dbReference type="InterPro" id="IPR022761">
    <property type="entry name" value="Fumarate_lyase_N"/>
</dbReference>
<dbReference type="OrthoDB" id="9802809at2"/>
<dbReference type="Pfam" id="PF00206">
    <property type="entry name" value="Lyase_1"/>
    <property type="match status" value="1"/>
</dbReference>